<keyword evidence="3" id="KW-0998">Cell outer membrane</keyword>
<dbReference type="EMBL" id="WQLW01000016">
    <property type="protein sequence ID" value="MVO10830.1"/>
    <property type="molecule type" value="Genomic_DNA"/>
</dbReference>
<sequence>MSKIKIYFSTTIALFLTYASFSQVKDENIGSEVVNIVKAYTPTISDAFKVKETPVLEDEDNMQKEEIKYNIFSFPVASTFTPAKGKAAAVDKSEREKIYRNYATLGFGNYATANAELFITENFGRNSYVGGMLRHLSSQGGIKDVVLDDKYYNTSLDVTYGTRERDMSWNVDLGLKNQIYNWYGLPTENIVFTDDQIRAIDSQQSYNTIALGGKLTMDKSFLNEASLQFKRFSDAFGSGENRFLVKPNFDIDVMEQKIKANFIVDYVGGTFEKDFQGADEIKYSHVIFGTKPSILYQQDDLSVNLGVGVFYTTGKINGESDGKIFVYPNVKASYRIVGDILVGYAGAEGGLNQNSYAEFVDQNPFVSPTLLVGPTDNKYDIYVGLKGKLANAVAFNVRGSIKNEDYKPLFVSNTYVFGNTNTEGYTNGNSFEVVYDNVKTASIFGEIKADFSKHVSFGINGTYNNYTTDNQTEAWNLPQLNIGTTLDFDITDKWYVGANIFFVGERKDRVSVQDISAVFPPNFQLQEVTLDSYFDLNAHIGYKYNERLTAFLRGNNLANQQYNRWANYPVQGVQVVLGANYKFDF</sequence>
<dbReference type="RefSeq" id="WP_140999250.1">
    <property type="nucleotide sequence ID" value="NZ_VDCZ01000016.1"/>
</dbReference>
<gene>
    <name evidence="4" type="ORF">GOQ30_16790</name>
</gene>
<dbReference type="SUPFAM" id="SSF56935">
    <property type="entry name" value="Porins"/>
    <property type="match status" value="1"/>
</dbReference>
<keyword evidence="5" id="KW-1185">Reference proteome</keyword>
<dbReference type="OrthoDB" id="1264254at2"/>
<dbReference type="InterPro" id="IPR036942">
    <property type="entry name" value="Beta-barrel_TonB_sf"/>
</dbReference>
<keyword evidence="2" id="KW-0472">Membrane</keyword>
<dbReference type="GO" id="GO:0009279">
    <property type="term" value="C:cell outer membrane"/>
    <property type="evidence" value="ECO:0007669"/>
    <property type="project" value="UniProtKB-SubCell"/>
</dbReference>
<comment type="caution">
    <text evidence="4">The sequence shown here is derived from an EMBL/GenBank/DDBJ whole genome shotgun (WGS) entry which is preliminary data.</text>
</comment>
<evidence type="ECO:0000256" key="1">
    <source>
        <dbReference type="ARBA" id="ARBA00004442"/>
    </source>
</evidence>
<dbReference type="Proteomes" id="UP000431264">
    <property type="component" value="Unassembled WGS sequence"/>
</dbReference>
<evidence type="ECO:0000313" key="5">
    <source>
        <dbReference type="Proteomes" id="UP000431264"/>
    </source>
</evidence>
<evidence type="ECO:0000256" key="2">
    <source>
        <dbReference type="ARBA" id="ARBA00023136"/>
    </source>
</evidence>
<name>A0A6I4IVG9_9FLAO</name>
<protein>
    <submittedName>
        <fullName evidence="4">TonB-dependent receptor</fullName>
    </submittedName>
</protein>
<evidence type="ECO:0000256" key="3">
    <source>
        <dbReference type="ARBA" id="ARBA00023237"/>
    </source>
</evidence>
<comment type="subcellular location">
    <subcellularLocation>
        <location evidence="1">Cell outer membrane</location>
    </subcellularLocation>
</comment>
<evidence type="ECO:0000313" key="4">
    <source>
        <dbReference type="EMBL" id="MVO10830.1"/>
    </source>
</evidence>
<proteinExistence type="predicted"/>
<organism evidence="4 5">
    <name type="scientific">Flavobacterium profundi</name>
    <dbReference type="NCBI Taxonomy" id="1774945"/>
    <lineage>
        <taxon>Bacteria</taxon>
        <taxon>Pseudomonadati</taxon>
        <taxon>Bacteroidota</taxon>
        <taxon>Flavobacteriia</taxon>
        <taxon>Flavobacteriales</taxon>
        <taxon>Flavobacteriaceae</taxon>
        <taxon>Flavobacterium</taxon>
    </lineage>
</organism>
<keyword evidence="4" id="KW-0675">Receptor</keyword>
<dbReference type="Gene3D" id="2.40.170.20">
    <property type="entry name" value="TonB-dependent receptor, beta-barrel domain"/>
    <property type="match status" value="1"/>
</dbReference>
<dbReference type="AlphaFoldDB" id="A0A6I4IVG9"/>
<reference evidence="5" key="1">
    <citation type="submission" date="2019-05" db="EMBL/GenBank/DDBJ databases">
        <title>Flavobacterium profundi sp. nov., isolated from a deep-sea seamount.</title>
        <authorList>
            <person name="Zhang D.-C."/>
        </authorList>
    </citation>
    <scope>NUCLEOTIDE SEQUENCE [LARGE SCALE GENOMIC DNA]</scope>
    <source>
        <strain evidence="5">TP390</strain>
    </source>
</reference>
<accession>A0A6I4IVG9</accession>